<organism evidence="2 3">
    <name type="scientific">Sphingobium lignivorans</name>
    <dbReference type="NCBI Taxonomy" id="2735886"/>
    <lineage>
        <taxon>Bacteria</taxon>
        <taxon>Pseudomonadati</taxon>
        <taxon>Pseudomonadota</taxon>
        <taxon>Alphaproteobacteria</taxon>
        <taxon>Sphingomonadales</taxon>
        <taxon>Sphingomonadaceae</taxon>
        <taxon>Sphingobium</taxon>
    </lineage>
</organism>
<evidence type="ECO:0000313" key="2">
    <source>
        <dbReference type="EMBL" id="MBB5986261.1"/>
    </source>
</evidence>
<dbReference type="InterPro" id="IPR029063">
    <property type="entry name" value="SAM-dependent_MTases_sf"/>
</dbReference>
<comment type="caution">
    <text evidence="2">The sequence shown here is derived from an EMBL/GenBank/DDBJ whole genome shotgun (WGS) entry which is preliminary data.</text>
</comment>
<dbReference type="Pfam" id="PF13649">
    <property type="entry name" value="Methyltransf_25"/>
    <property type="match status" value="1"/>
</dbReference>
<evidence type="ECO:0000313" key="3">
    <source>
        <dbReference type="Proteomes" id="UP001138540"/>
    </source>
</evidence>
<keyword evidence="3" id="KW-1185">Reference proteome</keyword>
<dbReference type="RefSeq" id="WP_184153574.1">
    <property type="nucleotide sequence ID" value="NZ_JACHKA010000001.1"/>
</dbReference>
<sequence length="207" mass="22444">MTAAERIASPGLFFAKQFLRHPRMIGSAIPTSSIAIRALLDPVDWASARVVVEYGPGTGVFTRALLARLSPHARLIAIDTNPVFVNYLRDSLKDERLTCVEGSAADVGNILMDLGLEAADYIVSGLPFSTLPDGVGDEIMDATQRAIAPGGAFLVYQYSNFVLPYLKARFSRVDVDRVWRCIPPAQLFWARKEAAAVSVCGESLAAE</sequence>
<dbReference type="Gene3D" id="3.40.50.150">
    <property type="entry name" value="Vaccinia Virus protein VP39"/>
    <property type="match status" value="1"/>
</dbReference>
<evidence type="ECO:0000259" key="1">
    <source>
        <dbReference type="Pfam" id="PF13649"/>
    </source>
</evidence>
<dbReference type="SUPFAM" id="SSF53335">
    <property type="entry name" value="S-adenosyl-L-methionine-dependent methyltransferases"/>
    <property type="match status" value="1"/>
</dbReference>
<protein>
    <submittedName>
        <fullName evidence="2">Phospholipid N-methyltransferase</fullName>
    </submittedName>
</protein>
<gene>
    <name evidence="2" type="ORF">HNP60_002235</name>
</gene>
<proteinExistence type="predicted"/>
<feature type="domain" description="Methyltransferase" evidence="1">
    <location>
        <begin position="51"/>
        <end position="151"/>
    </location>
</feature>
<dbReference type="EMBL" id="JACHKA010000001">
    <property type="protein sequence ID" value="MBB5986261.1"/>
    <property type="molecule type" value="Genomic_DNA"/>
</dbReference>
<accession>A0ABR6NG56</accession>
<dbReference type="Proteomes" id="UP001138540">
    <property type="component" value="Unassembled WGS sequence"/>
</dbReference>
<name>A0ABR6NG56_9SPHN</name>
<dbReference type="CDD" id="cd02440">
    <property type="entry name" value="AdoMet_MTases"/>
    <property type="match status" value="1"/>
</dbReference>
<reference evidence="2 3" key="1">
    <citation type="submission" date="2020-08" db="EMBL/GenBank/DDBJ databases">
        <title>Exploring microbial biodiversity for novel pathways involved in the catabolism of aromatic compounds derived from lignin.</title>
        <authorList>
            <person name="Elkins J."/>
        </authorList>
    </citation>
    <scope>NUCLEOTIDE SEQUENCE [LARGE SCALE GENOMIC DNA]</scope>
    <source>
        <strain evidence="2 3">B1D3A</strain>
    </source>
</reference>
<dbReference type="InterPro" id="IPR041698">
    <property type="entry name" value="Methyltransf_25"/>
</dbReference>